<dbReference type="GO" id="GO:0005737">
    <property type="term" value="C:cytoplasm"/>
    <property type="evidence" value="ECO:0007669"/>
    <property type="project" value="TreeGrafter"/>
</dbReference>
<dbReference type="InterPro" id="IPR036724">
    <property type="entry name" value="Cobalamin-bd_sf"/>
</dbReference>
<dbReference type="GO" id="GO:0046872">
    <property type="term" value="F:metal ion binding"/>
    <property type="evidence" value="ECO:0007669"/>
    <property type="project" value="InterPro"/>
</dbReference>
<evidence type="ECO:0000256" key="2">
    <source>
        <dbReference type="ARBA" id="ARBA00008465"/>
    </source>
</evidence>
<organism evidence="7">
    <name type="scientific">hydrothermal vent metagenome</name>
    <dbReference type="NCBI Taxonomy" id="652676"/>
    <lineage>
        <taxon>unclassified sequences</taxon>
        <taxon>metagenomes</taxon>
        <taxon>ecological metagenomes</taxon>
    </lineage>
</organism>
<sequence length="717" mass="79759">MDSVNDNSEIKLEKTFTLLDDFTPPTYDEWKEKVLADLKGKPFEKLQTKIIEGITLQPIYTKNDLQKLEAKDQFPGFVNNIRGSKVSGYLKDSWLVSQNISYGDPAEFNTALKNDLSKGQTAIYMSLDKAAMLGLDADYAKTEDVGRNGVSISGLNSFSRAMDGINIQKYPLFIQCGFSSVPMLSILNAYCKQERIDIANINGAAEADPITFLASESKLPVSLNFTFEKMSAALSWTKSNAPDIKTINASGLLYNNSGANAVQELSYILASANEYIKKMLEYGFTIDEIIKSLKVTVGIGSSFFTEISKLRALKILWKNLVKPYNAKEESEKVYIHGVTSGFNKTLFDPHINILRVTTEAFSAIMGGIDSLHTSPFDEPFSISNDFSRRIARNTQIILNEEAHFSTPIDPAGGSYFVESLTNELAKSAWKNFQEIEKNGGMIESLKSGIIQDQIRSTVDERNKLISKRKAVIVGTNMYANPTETPIETKPFDHASLQKKRAEFLQKFRTSGELKKNHSILDKLNTLTEKEGSEIIDISSQAILEGATLGEITHSHRAGTSKSIAVEKIVPHRAAEPFEKLRLKVREMEINSGSRPKVFLATIGSIKEYKARADFSRGFFEIAGFEVVYPSGLTEVENAVAETIKSNSKIAVICSTDDKYQEIVPTYVKLLREKNPDIIIVLAGYPKDMVDEYKQNGVDEFIYLGADAYSILNKIINA</sequence>
<dbReference type="AlphaFoldDB" id="A0A3B1CRE3"/>
<dbReference type="SUPFAM" id="SSF51703">
    <property type="entry name" value="Cobalamin (vitamin B12)-dependent enzymes"/>
    <property type="match status" value="1"/>
</dbReference>
<name>A0A3B1CRE3_9ZZZZ</name>
<keyword evidence="3" id="KW-0846">Cobalamin</keyword>
<feature type="domain" description="Methylmalonyl-CoA mutase alpha/beta chain catalytic" evidence="6">
    <location>
        <begin position="51"/>
        <end position="557"/>
    </location>
</feature>
<dbReference type="PANTHER" id="PTHR48101:SF4">
    <property type="entry name" value="METHYLMALONYL-COA MUTASE, MITOCHONDRIAL"/>
    <property type="match status" value="1"/>
</dbReference>
<dbReference type="Gene3D" id="3.40.50.280">
    <property type="entry name" value="Cobalamin-binding domain"/>
    <property type="match status" value="1"/>
</dbReference>
<dbReference type="EMBL" id="UOGD01000374">
    <property type="protein sequence ID" value="VAX27233.1"/>
    <property type="molecule type" value="Genomic_DNA"/>
</dbReference>
<protein>
    <submittedName>
        <fullName evidence="7">Methylmalonyl-CoA mutase small subunit, MutA</fullName>
        <ecNumber evidence="7">5.4.99.2</ecNumber>
    </submittedName>
</protein>
<reference evidence="7" key="1">
    <citation type="submission" date="2018-06" db="EMBL/GenBank/DDBJ databases">
        <authorList>
            <person name="Zhirakovskaya E."/>
        </authorList>
    </citation>
    <scope>NUCLEOTIDE SEQUENCE</scope>
</reference>
<evidence type="ECO:0000256" key="1">
    <source>
        <dbReference type="ARBA" id="ARBA00001922"/>
    </source>
</evidence>
<dbReference type="PANTHER" id="PTHR48101">
    <property type="entry name" value="METHYLMALONYL-COA MUTASE, MITOCHONDRIAL-RELATED"/>
    <property type="match status" value="1"/>
</dbReference>
<dbReference type="NCBIfam" id="TIGR00641">
    <property type="entry name" value="acid_CoA_mut_N"/>
    <property type="match status" value="1"/>
</dbReference>
<evidence type="ECO:0000313" key="7">
    <source>
        <dbReference type="EMBL" id="VAX27233.1"/>
    </source>
</evidence>
<dbReference type="InterPro" id="IPR006099">
    <property type="entry name" value="MeMalonylCoA_mutase_a/b_cat"/>
</dbReference>
<dbReference type="Pfam" id="PF01642">
    <property type="entry name" value="MM_CoA_mutase"/>
    <property type="match status" value="1"/>
</dbReference>
<dbReference type="InterPro" id="IPR006098">
    <property type="entry name" value="MMCoA_mutase_a_cat"/>
</dbReference>
<evidence type="ECO:0000256" key="3">
    <source>
        <dbReference type="ARBA" id="ARBA00022628"/>
    </source>
</evidence>
<evidence type="ECO:0000256" key="4">
    <source>
        <dbReference type="ARBA" id="ARBA00023235"/>
    </source>
</evidence>
<keyword evidence="4 7" id="KW-0413">Isomerase</keyword>
<dbReference type="SUPFAM" id="SSF52242">
    <property type="entry name" value="Cobalamin (vitamin B12)-binding domain"/>
    <property type="match status" value="1"/>
</dbReference>
<accession>A0A3B1CRE3</accession>
<dbReference type="Gene3D" id="3.20.20.240">
    <property type="entry name" value="Methylmalonyl-CoA mutase"/>
    <property type="match status" value="1"/>
</dbReference>
<dbReference type="GO" id="GO:0031419">
    <property type="term" value="F:cobalamin binding"/>
    <property type="evidence" value="ECO:0007669"/>
    <property type="project" value="UniProtKB-KW"/>
</dbReference>
<dbReference type="EC" id="5.4.99.2" evidence="7"/>
<dbReference type="CDD" id="cd03677">
    <property type="entry name" value="MM_CoA_mutase_beta"/>
    <property type="match status" value="1"/>
</dbReference>
<evidence type="ECO:0000256" key="5">
    <source>
        <dbReference type="ARBA" id="ARBA00023285"/>
    </source>
</evidence>
<gene>
    <name evidence="7" type="ORF">MNBD_IGNAVI01-2409</name>
</gene>
<dbReference type="GO" id="GO:0019678">
    <property type="term" value="P:propionate metabolic process, methylmalonyl pathway"/>
    <property type="evidence" value="ECO:0007669"/>
    <property type="project" value="TreeGrafter"/>
</dbReference>
<comment type="similarity">
    <text evidence="2">Belongs to the methylmalonyl-CoA mutase family.</text>
</comment>
<keyword evidence="5" id="KW-0170">Cobalt</keyword>
<comment type="cofactor">
    <cofactor evidence="1">
        <name>adenosylcob(III)alamin</name>
        <dbReference type="ChEBI" id="CHEBI:18408"/>
    </cofactor>
</comment>
<evidence type="ECO:0000259" key="6">
    <source>
        <dbReference type="Pfam" id="PF01642"/>
    </source>
</evidence>
<dbReference type="GO" id="GO:0004494">
    <property type="term" value="F:methylmalonyl-CoA mutase activity"/>
    <property type="evidence" value="ECO:0007669"/>
    <property type="project" value="UniProtKB-EC"/>
</dbReference>
<proteinExistence type="inferred from homology"/>
<dbReference type="InterPro" id="IPR016176">
    <property type="entry name" value="Cbl-dep_enz_cat"/>
</dbReference>